<evidence type="ECO:0000256" key="2">
    <source>
        <dbReference type="ARBA" id="ARBA00009374"/>
    </source>
</evidence>
<organism evidence="8">
    <name type="scientific">Wollemia nobilis</name>
    <dbReference type="NCBI Taxonomy" id="56998"/>
    <lineage>
        <taxon>Eukaryota</taxon>
        <taxon>Viridiplantae</taxon>
        <taxon>Streptophyta</taxon>
        <taxon>Embryophyta</taxon>
        <taxon>Tracheophyta</taxon>
        <taxon>Spermatophyta</taxon>
        <taxon>Pinopsida</taxon>
        <taxon>Pinidae</taxon>
        <taxon>Conifers II</taxon>
        <taxon>Araucariales</taxon>
        <taxon>Araucariaceae</taxon>
        <taxon>Wollemia</taxon>
    </lineage>
</organism>
<feature type="domain" description="FLZ-type" evidence="7">
    <location>
        <begin position="72"/>
        <end position="116"/>
    </location>
</feature>
<comment type="subcellular location">
    <subcellularLocation>
        <location evidence="1">Cytoplasm</location>
    </subcellularLocation>
</comment>
<sequence length="153" mass="16368">MLGKRPRAPMNRTTSMSQLGSGLVLESESGPGALSEGPRPRTALGHMAFGGPGAFSPRSEKDCHYDSVKPAHFLDVCSLCNRRLGDGRDIYMYRGDSAFCSEECRQQQITMDERMEKSSAGVTGLKKGQVPSPKNSGNNKGNFQARAGTVAAA</sequence>
<comment type="similarity">
    <text evidence="2">Belongs to the FLZ family.</text>
</comment>
<feature type="compositionally biased region" description="Polar residues" evidence="6">
    <location>
        <begin position="11"/>
        <end position="20"/>
    </location>
</feature>
<feature type="compositionally biased region" description="Polar residues" evidence="6">
    <location>
        <begin position="132"/>
        <end position="142"/>
    </location>
</feature>
<dbReference type="PANTHER" id="PTHR33059">
    <property type="entry name" value="FCS-LIKE ZINC FINGER 5"/>
    <property type="match status" value="1"/>
</dbReference>
<dbReference type="EMBL" id="GCHU01028804">
    <property type="protein sequence ID" value="JAG85306.1"/>
    <property type="molecule type" value="Transcribed_RNA"/>
</dbReference>
<feature type="region of interest" description="Disordered" evidence="6">
    <location>
        <begin position="1"/>
        <end position="38"/>
    </location>
</feature>
<dbReference type="InterPro" id="IPR007650">
    <property type="entry name" value="Zf-FLZ_dom"/>
</dbReference>
<feature type="region of interest" description="Disordered" evidence="6">
    <location>
        <begin position="114"/>
        <end position="153"/>
    </location>
</feature>
<protein>
    <submittedName>
        <fullName evidence="8">TSA: Wollemia nobilis Ref_Wollemi_Transcript_29023_1096 transcribed RNA sequence</fullName>
    </submittedName>
</protein>
<evidence type="ECO:0000256" key="4">
    <source>
        <dbReference type="ARBA" id="ARBA00022723"/>
    </source>
</evidence>
<reference evidence="8" key="1">
    <citation type="submission" date="2015-02" db="EMBL/GenBank/DDBJ databases">
        <title>A transcriptome of Wollemia nobilis - a relic of Gondwana.</title>
        <authorList>
            <person name="Chia J.Y."/>
            <person name="Leong Y.S."/>
            <person name="Abdul Karim S."/>
            <person name="Wan Azmi N."/>
            <person name="Hercus R."/>
            <person name="Croft L."/>
        </authorList>
    </citation>
    <scope>NUCLEOTIDE SEQUENCE</scope>
    <source>
        <strain evidence="8">MaeBrown</strain>
        <tissue evidence="8">Leaf</tissue>
    </source>
</reference>
<dbReference type="GO" id="GO:0046872">
    <property type="term" value="F:metal ion binding"/>
    <property type="evidence" value="ECO:0007669"/>
    <property type="project" value="UniProtKB-KW"/>
</dbReference>
<dbReference type="GO" id="GO:0005737">
    <property type="term" value="C:cytoplasm"/>
    <property type="evidence" value="ECO:0007669"/>
    <property type="project" value="UniProtKB-SubCell"/>
</dbReference>
<proteinExistence type="inferred from homology"/>
<dbReference type="Pfam" id="PF04570">
    <property type="entry name" value="zf-FLZ"/>
    <property type="match status" value="1"/>
</dbReference>
<evidence type="ECO:0000259" key="7">
    <source>
        <dbReference type="PROSITE" id="PS51795"/>
    </source>
</evidence>
<evidence type="ECO:0000256" key="3">
    <source>
        <dbReference type="ARBA" id="ARBA00022490"/>
    </source>
</evidence>
<evidence type="ECO:0000256" key="1">
    <source>
        <dbReference type="ARBA" id="ARBA00004496"/>
    </source>
</evidence>
<evidence type="ECO:0000313" key="8">
    <source>
        <dbReference type="EMBL" id="JAG85306.1"/>
    </source>
</evidence>
<name>A0A0C9RG01_9CONI</name>
<dbReference type="AlphaFoldDB" id="A0A0C9RG01"/>
<evidence type="ECO:0000256" key="6">
    <source>
        <dbReference type="SAM" id="MobiDB-lite"/>
    </source>
</evidence>
<evidence type="ECO:0000256" key="5">
    <source>
        <dbReference type="PROSITE-ProRule" id="PRU01131"/>
    </source>
</evidence>
<feature type="zinc finger region" description="FLZ-type" evidence="5">
    <location>
        <begin position="72"/>
        <end position="116"/>
    </location>
</feature>
<keyword evidence="3" id="KW-0963">Cytoplasm</keyword>
<dbReference type="PROSITE" id="PS51795">
    <property type="entry name" value="ZF_FLZ"/>
    <property type="match status" value="1"/>
</dbReference>
<dbReference type="PANTHER" id="PTHR33059:SF4">
    <property type="entry name" value="FCS-LIKE ZINC FINGER 5"/>
    <property type="match status" value="1"/>
</dbReference>
<keyword evidence="4" id="KW-0479">Metal-binding</keyword>
<accession>A0A0C9RG01</accession>